<accession>A0A2P8CR41</accession>
<protein>
    <submittedName>
        <fullName evidence="3">Uncharacterized protein YndB with AHSA1/START domain</fullName>
    </submittedName>
</protein>
<dbReference type="Proteomes" id="UP000240572">
    <property type="component" value="Unassembled WGS sequence"/>
</dbReference>
<evidence type="ECO:0000313" key="4">
    <source>
        <dbReference type="Proteomes" id="UP000240572"/>
    </source>
</evidence>
<keyword evidence="4" id="KW-1185">Reference proteome</keyword>
<sequence length="149" mass="17367">MSQNFARAEMLIRKEIAVVFEAIVNPEITTRIWFTKSSGRLEAGREVEWEWEMYNHRVRVKVLELVPELYIKMDWGNYEQPSLVEWHFKTLKEGTFVSVVNTMEQADPEKLVAEVRDSTEGFTLVLGNLKALLEHDIILNLVADRFPAE</sequence>
<evidence type="ECO:0000313" key="3">
    <source>
        <dbReference type="EMBL" id="PSK87431.1"/>
    </source>
</evidence>
<dbReference type="SUPFAM" id="SSF55961">
    <property type="entry name" value="Bet v1-like"/>
    <property type="match status" value="1"/>
</dbReference>
<name>A0A2P8CR41_9BACT</name>
<organism evidence="3 4">
    <name type="scientific">Taibaiella chishuiensis</name>
    <dbReference type="NCBI Taxonomy" id="1434707"/>
    <lineage>
        <taxon>Bacteria</taxon>
        <taxon>Pseudomonadati</taxon>
        <taxon>Bacteroidota</taxon>
        <taxon>Chitinophagia</taxon>
        <taxon>Chitinophagales</taxon>
        <taxon>Chitinophagaceae</taxon>
        <taxon>Taibaiella</taxon>
    </lineage>
</organism>
<dbReference type="InterPro" id="IPR023393">
    <property type="entry name" value="START-like_dom_sf"/>
</dbReference>
<proteinExistence type="inferred from homology"/>
<dbReference type="Pfam" id="PF08327">
    <property type="entry name" value="AHSA1"/>
    <property type="match status" value="1"/>
</dbReference>
<dbReference type="EMBL" id="PYGD01000017">
    <property type="protein sequence ID" value="PSK87431.1"/>
    <property type="molecule type" value="Genomic_DNA"/>
</dbReference>
<comment type="similarity">
    <text evidence="1">Belongs to the AHA1 family.</text>
</comment>
<reference evidence="3 4" key="1">
    <citation type="submission" date="2018-03" db="EMBL/GenBank/DDBJ databases">
        <title>Genomic Encyclopedia of Type Strains, Phase III (KMG-III): the genomes of soil and plant-associated and newly described type strains.</title>
        <authorList>
            <person name="Whitman W."/>
        </authorList>
    </citation>
    <scope>NUCLEOTIDE SEQUENCE [LARGE SCALE GENOMIC DNA]</scope>
    <source>
        <strain evidence="3 4">CGMCC 1.12700</strain>
    </source>
</reference>
<dbReference type="Gene3D" id="3.30.530.20">
    <property type="match status" value="1"/>
</dbReference>
<dbReference type="InterPro" id="IPR013538">
    <property type="entry name" value="ASHA1/2-like_C"/>
</dbReference>
<evidence type="ECO:0000256" key="1">
    <source>
        <dbReference type="ARBA" id="ARBA00006817"/>
    </source>
</evidence>
<gene>
    <name evidence="3" type="ORF">B0I18_11732</name>
</gene>
<dbReference type="AlphaFoldDB" id="A0A2P8CR41"/>
<comment type="caution">
    <text evidence="3">The sequence shown here is derived from an EMBL/GenBank/DDBJ whole genome shotgun (WGS) entry which is preliminary data.</text>
</comment>
<dbReference type="RefSeq" id="WP_106525439.1">
    <property type="nucleotide sequence ID" value="NZ_PYGD01000017.1"/>
</dbReference>
<evidence type="ECO:0000259" key="2">
    <source>
        <dbReference type="Pfam" id="PF08327"/>
    </source>
</evidence>
<dbReference type="OrthoDB" id="2364866at2"/>
<feature type="domain" description="Activator of Hsp90 ATPase homologue 1/2-like C-terminal" evidence="2">
    <location>
        <begin position="16"/>
        <end position="134"/>
    </location>
</feature>